<keyword evidence="2" id="KW-1003">Cell membrane</keyword>
<feature type="domain" description="CATSPERE beta-propeller" evidence="16">
    <location>
        <begin position="307"/>
        <end position="655"/>
    </location>
</feature>
<dbReference type="InterPro" id="IPR053816">
    <property type="entry name" value="CATSPERE_beta-prop"/>
</dbReference>
<evidence type="ECO:0000259" key="15">
    <source>
        <dbReference type="Pfam" id="PF22843"/>
    </source>
</evidence>
<dbReference type="GeneID" id="116423369"/>
<dbReference type="Pfam" id="PF22843">
    <property type="entry name" value="CATSPERE_NTD2"/>
    <property type="match status" value="1"/>
</dbReference>
<keyword evidence="8 13" id="KW-0472">Membrane</keyword>
<sequence>MTLLGARLFASERGSNANYCAMILLSPFPDPAESNGWERGSKGLTTRRVSWAQLPDFRCGRKTQLQPLYIRFFLAMFWKKVVAAGVLLLLGYSSALWRYRTNSKTYAIFSTRTTIYLEYEGPNFIEWEAPVDCDISNRSLQKTEMMCGVEGVHIIRPKIWGKSEEAEKRYLFVDRPSECFLWYYQSSQVANKSLQNIVMWIYDPENAGPDELHNNASHPSVNSRSITRQFVSMGEYPIVVSRISFEVFNPEVHKREGIWRVQIPHQKRNIFLFIKGNSVAFQDCFIAPCMVVISYVKYNFSENSGDLPITTNTKENILFDWPPCFSTAVVTTSHWETLYTKDGFNTSQKIRIPPNILTDEERGNVQDISLIEEGIIFLTAGSLYLRRNNDFIKLDQRFQIPPNIIGTETRTWCWPDYVPRKGLELSEIILWTETEVLLGYTNLRFFSLIQLEELLDILNFNQEDKNLFSIHVAAYTSDPAGIGLMIAHKLKGSQNNILHLAFYSEDTLKWELQDFLLSFSHNKKLNTQFFYTALPNFVIWDDTTVYYSYQNYSKHGFLRTSLGEENLSDIASGSHIHQVFIDLFGNGVIKMHNNIMLYFKNDVTDVALLHEWVDKMANTIILANPRGELLLVTLNYGKAKVLEYPLLLEVYSSTYEEDSSCPYILFQSNIYLNNIYLDKRDELTFWSQVIYHENFGVYSIVETYGPDILKEERFAEYEIALGVCTKNLTVTFYQRIDYEAVNNYNQLQDEHTGHVIIQLRPSQFAKTCPLSHQAVPVFVGCYPHRHIVLKGYEENVCNYTELDYIIKGQFLRGNPSQHKRVHYNISEYGCPLNIYMFESFHPVLQLYDGNQFIEDIEVNFIIWEIYERIDFSYTLTMHSAGCVNEAQTWKSMMKENKDLPIEKVWGPDNYKHCFSFSTGKAGDLSQPYEIINSSNNNKIMWKNRQIGFYVFRAKIIDPNYSFCELTATFAIETFGILPKTDPILVLLIMFFLIIFIFICLLISYFHYLKIFRKFIYEPSLQSKHKNKQKHLTRQHSS</sequence>
<dbReference type="InterPro" id="IPR053814">
    <property type="entry name" value="CATSPERD/E_C"/>
</dbReference>
<evidence type="ECO:0000313" key="19">
    <source>
        <dbReference type="Ensembl" id="ENSSHAP00000032303.1"/>
    </source>
</evidence>
<dbReference type="Pfam" id="PF22841">
    <property type="entry name" value="CATSPERE_NTD1"/>
    <property type="match status" value="1"/>
</dbReference>
<dbReference type="InterPro" id="IPR053818">
    <property type="entry name" value="CATSPERE_NTD1"/>
</dbReference>
<evidence type="ECO:0000256" key="13">
    <source>
        <dbReference type="SAM" id="Phobius"/>
    </source>
</evidence>
<comment type="subcellular location">
    <subcellularLocation>
        <location evidence="12">Cell projection</location>
        <location evidence="12">Cilium</location>
        <location evidence="12">Flagellum membrane</location>
        <topology evidence="12">Single-pass type I membrane protein</topology>
    </subcellularLocation>
</comment>
<dbReference type="InterPro" id="IPR053815">
    <property type="entry name" value="CATSPERE_Ig-like"/>
</dbReference>
<feature type="domain" description="CATSPERE second N-terminal" evidence="15">
    <location>
        <begin position="179"/>
        <end position="264"/>
    </location>
</feature>
<keyword evidence="6 13" id="KW-1133">Transmembrane helix</keyword>
<dbReference type="RefSeq" id="XP_031822844.1">
    <property type="nucleotide sequence ID" value="XM_031966984.1"/>
</dbReference>
<evidence type="ECO:0000256" key="4">
    <source>
        <dbReference type="ARBA" id="ARBA00022729"/>
    </source>
</evidence>
<dbReference type="Pfam" id="PF22850">
    <property type="entry name" value="CATSPERD-E_C"/>
    <property type="match status" value="1"/>
</dbReference>
<dbReference type="GO" id="GO:0097228">
    <property type="term" value="C:sperm principal piece"/>
    <property type="evidence" value="ECO:0007669"/>
    <property type="project" value="TreeGrafter"/>
</dbReference>
<dbReference type="PANTHER" id="PTHR33722:SF3">
    <property type="entry name" value="CATION CHANNEL SPERM-ASSOCIATED AUXILIARY SUBUNIT EPSILON"/>
    <property type="match status" value="1"/>
</dbReference>
<evidence type="ECO:0000256" key="12">
    <source>
        <dbReference type="ARBA" id="ARBA00037793"/>
    </source>
</evidence>
<accession>A0A7N4V1P9</accession>
<organism evidence="19 20">
    <name type="scientific">Sarcophilus harrisii</name>
    <name type="common">Tasmanian devil</name>
    <name type="synonym">Sarcophilus laniarius</name>
    <dbReference type="NCBI Taxonomy" id="9305"/>
    <lineage>
        <taxon>Eukaryota</taxon>
        <taxon>Metazoa</taxon>
        <taxon>Chordata</taxon>
        <taxon>Craniata</taxon>
        <taxon>Vertebrata</taxon>
        <taxon>Euteleostomi</taxon>
        <taxon>Mammalia</taxon>
        <taxon>Metatheria</taxon>
        <taxon>Dasyuromorphia</taxon>
        <taxon>Dasyuridae</taxon>
        <taxon>Sarcophilus</taxon>
    </lineage>
</organism>
<dbReference type="OrthoDB" id="5968869at2759"/>
<evidence type="ECO:0000259" key="14">
    <source>
        <dbReference type="Pfam" id="PF22841"/>
    </source>
</evidence>
<evidence type="ECO:0000256" key="2">
    <source>
        <dbReference type="ARBA" id="ARBA00022475"/>
    </source>
</evidence>
<keyword evidence="10" id="KW-0325">Glycoprotein</keyword>
<dbReference type="InParanoid" id="A0A7N4V1P9"/>
<evidence type="ECO:0000256" key="10">
    <source>
        <dbReference type="ARBA" id="ARBA00023180"/>
    </source>
</evidence>
<evidence type="ECO:0000259" key="18">
    <source>
        <dbReference type="Pfam" id="PF22850"/>
    </source>
</evidence>
<dbReference type="Ensembl" id="ENSSHAT00000035702.1">
    <property type="protein sequence ID" value="ENSSHAP00000032303.1"/>
    <property type="gene ID" value="ENSSHAG00000032055.1"/>
</dbReference>
<dbReference type="GO" id="GO:0036128">
    <property type="term" value="C:CatSper complex"/>
    <property type="evidence" value="ECO:0007669"/>
    <property type="project" value="InterPro"/>
</dbReference>
<evidence type="ECO:0000256" key="7">
    <source>
        <dbReference type="ARBA" id="ARBA00023069"/>
    </source>
</evidence>
<feature type="domain" description="CATSPERD/E C-terminal" evidence="18">
    <location>
        <begin position="813"/>
        <end position="1005"/>
    </location>
</feature>
<keyword evidence="5" id="KW-0282">Flagellum</keyword>
<gene>
    <name evidence="19" type="primary">LOC116423369</name>
</gene>
<dbReference type="InterPro" id="IPR028751">
    <property type="entry name" value="CATSPERD/E"/>
</dbReference>
<comment type="similarity">
    <text evidence="1">Belongs to the CATSPERD family.</text>
</comment>
<reference evidence="19 20" key="1">
    <citation type="journal article" date="2011" name="Proc. Natl. Acad. Sci. U.S.A.">
        <title>Genetic diversity and population structure of the endangered marsupial Sarcophilus harrisii (Tasmanian devil).</title>
        <authorList>
            <person name="Miller W."/>
            <person name="Hayes V.M."/>
            <person name="Ratan A."/>
            <person name="Petersen D.C."/>
            <person name="Wittekindt N.E."/>
            <person name="Miller J."/>
            <person name="Walenz B."/>
            <person name="Knight J."/>
            <person name="Qi J."/>
            <person name="Zhao F."/>
            <person name="Wang Q."/>
            <person name="Bedoya-Reina O.C."/>
            <person name="Katiyar N."/>
            <person name="Tomsho L.P."/>
            <person name="Kasson L.M."/>
            <person name="Hardie R.A."/>
            <person name="Woodbridge P."/>
            <person name="Tindall E.A."/>
            <person name="Bertelsen M.F."/>
            <person name="Dixon D."/>
            <person name="Pyecroft S."/>
            <person name="Helgen K.M."/>
            <person name="Lesk A.M."/>
            <person name="Pringle T.H."/>
            <person name="Patterson N."/>
            <person name="Zhang Y."/>
            <person name="Kreiss A."/>
            <person name="Woods G.M."/>
            <person name="Jones M.E."/>
            <person name="Schuster S.C."/>
        </authorList>
    </citation>
    <scope>NUCLEOTIDE SEQUENCE [LARGE SCALE GENOMIC DNA]</scope>
</reference>
<evidence type="ECO:0000256" key="11">
    <source>
        <dbReference type="ARBA" id="ARBA00023273"/>
    </source>
</evidence>
<keyword evidence="7" id="KW-0969">Cilium</keyword>
<dbReference type="FunCoup" id="A0A7N4V1P9">
    <property type="interactions" value="16"/>
</dbReference>
<name>A0A7N4V1P9_SARHA</name>
<dbReference type="Pfam" id="PF22844">
    <property type="entry name" value="Beta-prop_CATSPERE"/>
    <property type="match status" value="1"/>
</dbReference>
<keyword evidence="4" id="KW-0732">Signal</keyword>
<keyword evidence="9" id="KW-1015">Disulfide bond</keyword>
<dbReference type="GO" id="GO:0048240">
    <property type="term" value="P:sperm capacitation"/>
    <property type="evidence" value="ECO:0007669"/>
    <property type="project" value="TreeGrafter"/>
</dbReference>
<protein>
    <recommendedName>
        <fullName evidence="21">Catsper channel auxiliary subunit epsilon</fullName>
    </recommendedName>
</protein>
<reference evidence="19" key="3">
    <citation type="submission" date="2025-09" db="UniProtKB">
        <authorList>
            <consortium name="Ensembl"/>
        </authorList>
    </citation>
    <scope>IDENTIFICATION</scope>
</reference>
<evidence type="ECO:0008006" key="21">
    <source>
        <dbReference type="Google" id="ProtNLM"/>
    </source>
</evidence>
<dbReference type="PANTHER" id="PTHR33722">
    <property type="entry name" value="CATION CHANNEL SPERM-ASSOCIATED PROTEIN SUBUNIT DELTA-RELATED"/>
    <property type="match status" value="1"/>
</dbReference>
<evidence type="ECO:0000256" key="3">
    <source>
        <dbReference type="ARBA" id="ARBA00022692"/>
    </source>
</evidence>
<dbReference type="GeneTree" id="ENSGT00940000162691"/>
<evidence type="ECO:0000256" key="6">
    <source>
        <dbReference type="ARBA" id="ARBA00022989"/>
    </source>
</evidence>
<keyword evidence="20" id="KW-1185">Reference proteome</keyword>
<dbReference type="Pfam" id="PF22849">
    <property type="entry name" value="CATSPERE_Ig-like"/>
    <property type="match status" value="1"/>
</dbReference>
<dbReference type="InterPro" id="IPR053817">
    <property type="entry name" value="CATSPERE_NTD2"/>
</dbReference>
<evidence type="ECO:0000256" key="9">
    <source>
        <dbReference type="ARBA" id="ARBA00023157"/>
    </source>
</evidence>
<reference evidence="19" key="2">
    <citation type="submission" date="2025-08" db="UniProtKB">
        <authorList>
            <consortium name="Ensembl"/>
        </authorList>
    </citation>
    <scope>IDENTIFICATION</scope>
</reference>
<evidence type="ECO:0000256" key="5">
    <source>
        <dbReference type="ARBA" id="ARBA00022846"/>
    </source>
</evidence>
<dbReference type="KEGG" id="shr:116423369"/>
<dbReference type="AlphaFoldDB" id="A0A7N4V1P9"/>
<evidence type="ECO:0000256" key="1">
    <source>
        <dbReference type="ARBA" id="ARBA00010246"/>
    </source>
</evidence>
<keyword evidence="11" id="KW-0966">Cell projection</keyword>
<dbReference type="Proteomes" id="UP000007648">
    <property type="component" value="Unassembled WGS sequence"/>
</dbReference>
<evidence type="ECO:0000256" key="8">
    <source>
        <dbReference type="ARBA" id="ARBA00023136"/>
    </source>
</evidence>
<evidence type="ECO:0000259" key="17">
    <source>
        <dbReference type="Pfam" id="PF22849"/>
    </source>
</evidence>
<proteinExistence type="inferred from homology"/>
<evidence type="ECO:0000259" key="16">
    <source>
        <dbReference type="Pfam" id="PF22844"/>
    </source>
</evidence>
<feature type="domain" description="CATSPERE first N-terminal" evidence="14">
    <location>
        <begin position="85"/>
        <end position="174"/>
    </location>
</feature>
<feature type="domain" description="CATSPERE Ig-like" evidence="17">
    <location>
        <begin position="666"/>
        <end position="773"/>
    </location>
</feature>
<feature type="transmembrane region" description="Helical" evidence="13">
    <location>
        <begin position="983"/>
        <end position="1005"/>
    </location>
</feature>
<feature type="transmembrane region" description="Helical" evidence="13">
    <location>
        <begin position="68"/>
        <end position="92"/>
    </location>
</feature>
<keyword evidence="3 13" id="KW-0812">Transmembrane</keyword>
<dbReference type="GO" id="GO:0030317">
    <property type="term" value="P:flagellated sperm motility"/>
    <property type="evidence" value="ECO:0007669"/>
    <property type="project" value="TreeGrafter"/>
</dbReference>
<evidence type="ECO:0000313" key="20">
    <source>
        <dbReference type="Proteomes" id="UP000007648"/>
    </source>
</evidence>